<proteinExistence type="inferred from homology"/>
<dbReference type="Gene3D" id="3.90.1720.30">
    <property type="entry name" value="PPPDE domains"/>
    <property type="match status" value="1"/>
</dbReference>
<accession>A0A250WRQ3</accession>
<evidence type="ECO:0000256" key="1">
    <source>
        <dbReference type="ARBA" id="ARBA00008140"/>
    </source>
</evidence>
<sequence>MPSIQKLENSVFINVYDLTPDANAYTYWCGVGVFHSGVEVYGVEYAFGGHDYDCSGIFATAPRDPPGAVVFRETVYLGDTDLTQNEVLQLVQRMGSEFKGNKYHLLQRNCNHFASDLCQALVGKPLPFWVNRLAGVAVTLHCLLPTTWVPPLQTPSMKPGASEEESQALISGSRSSRYLVNRTPSVPPDHQTFNTLS</sequence>
<name>A0A250WRQ3_9CHLO</name>
<dbReference type="PANTHER" id="PTHR12378:SF80">
    <property type="entry name" value="IP06716P-RELATED"/>
    <property type="match status" value="1"/>
</dbReference>
<gene>
    <name evidence="6" type="ORF">CEUSTIGMA_g967.t1</name>
</gene>
<dbReference type="PROSITE" id="PS51858">
    <property type="entry name" value="PPPDE"/>
    <property type="match status" value="1"/>
</dbReference>
<feature type="compositionally biased region" description="Polar residues" evidence="4">
    <location>
        <begin position="168"/>
        <end position="184"/>
    </location>
</feature>
<dbReference type="GO" id="GO:0016579">
    <property type="term" value="P:protein deubiquitination"/>
    <property type="evidence" value="ECO:0007669"/>
    <property type="project" value="TreeGrafter"/>
</dbReference>
<dbReference type="PANTHER" id="PTHR12378">
    <property type="entry name" value="DESUMOYLATING ISOPEPTIDASE"/>
    <property type="match status" value="1"/>
</dbReference>
<evidence type="ECO:0000256" key="2">
    <source>
        <dbReference type="ARBA" id="ARBA00022670"/>
    </source>
</evidence>
<evidence type="ECO:0000259" key="5">
    <source>
        <dbReference type="PROSITE" id="PS51858"/>
    </source>
</evidence>
<evidence type="ECO:0000313" key="7">
    <source>
        <dbReference type="Proteomes" id="UP000232323"/>
    </source>
</evidence>
<comment type="caution">
    <text evidence="6">The sequence shown here is derived from an EMBL/GenBank/DDBJ whole genome shotgun (WGS) entry which is preliminary data.</text>
</comment>
<keyword evidence="2" id="KW-0645">Protease</keyword>
<keyword evidence="7" id="KW-1185">Reference proteome</keyword>
<keyword evidence="3" id="KW-0378">Hydrolase</keyword>
<dbReference type="STRING" id="1157962.A0A250WRQ3"/>
<evidence type="ECO:0000256" key="3">
    <source>
        <dbReference type="ARBA" id="ARBA00022801"/>
    </source>
</evidence>
<dbReference type="InterPro" id="IPR008580">
    <property type="entry name" value="PPPDE_dom"/>
</dbReference>
<evidence type="ECO:0000256" key="4">
    <source>
        <dbReference type="SAM" id="MobiDB-lite"/>
    </source>
</evidence>
<feature type="region of interest" description="Disordered" evidence="4">
    <location>
        <begin position="155"/>
        <end position="197"/>
    </location>
</feature>
<dbReference type="SMART" id="SM01179">
    <property type="entry name" value="DUF862"/>
    <property type="match status" value="1"/>
</dbReference>
<evidence type="ECO:0000313" key="6">
    <source>
        <dbReference type="EMBL" id="GAX73515.1"/>
    </source>
</evidence>
<protein>
    <recommendedName>
        <fullName evidence="5">PPPDE domain-containing protein</fullName>
    </recommendedName>
</protein>
<reference evidence="6 7" key="1">
    <citation type="submission" date="2017-08" db="EMBL/GenBank/DDBJ databases">
        <title>Acidophilic green algal genome provides insights into adaptation to an acidic environment.</title>
        <authorList>
            <person name="Hirooka S."/>
            <person name="Hirose Y."/>
            <person name="Kanesaki Y."/>
            <person name="Higuchi S."/>
            <person name="Fujiwara T."/>
            <person name="Onuma R."/>
            <person name="Era A."/>
            <person name="Ohbayashi R."/>
            <person name="Uzuka A."/>
            <person name="Nozaki H."/>
            <person name="Yoshikawa H."/>
            <person name="Miyagishima S.Y."/>
        </authorList>
    </citation>
    <scope>NUCLEOTIDE SEQUENCE [LARGE SCALE GENOMIC DNA]</scope>
    <source>
        <strain evidence="6 7">NIES-2499</strain>
    </source>
</reference>
<dbReference type="InterPro" id="IPR042266">
    <property type="entry name" value="PPPDE_sf"/>
</dbReference>
<dbReference type="Pfam" id="PF05903">
    <property type="entry name" value="Peptidase_C97"/>
    <property type="match status" value="1"/>
</dbReference>
<dbReference type="AlphaFoldDB" id="A0A250WRQ3"/>
<dbReference type="OrthoDB" id="412286at2759"/>
<dbReference type="EMBL" id="BEGY01000004">
    <property type="protein sequence ID" value="GAX73515.1"/>
    <property type="molecule type" value="Genomic_DNA"/>
</dbReference>
<feature type="domain" description="PPPDE" evidence="5">
    <location>
        <begin position="9"/>
        <end position="148"/>
    </location>
</feature>
<dbReference type="GO" id="GO:0101005">
    <property type="term" value="F:deubiquitinase activity"/>
    <property type="evidence" value="ECO:0007669"/>
    <property type="project" value="TreeGrafter"/>
</dbReference>
<dbReference type="GO" id="GO:0006508">
    <property type="term" value="P:proteolysis"/>
    <property type="evidence" value="ECO:0007669"/>
    <property type="project" value="UniProtKB-KW"/>
</dbReference>
<organism evidence="6 7">
    <name type="scientific">Chlamydomonas eustigma</name>
    <dbReference type="NCBI Taxonomy" id="1157962"/>
    <lineage>
        <taxon>Eukaryota</taxon>
        <taxon>Viridiplantae</taxon>
        <taxon>Chlorophyta</taxon>
        <taxon>core chlorophytes</taxon>
        <taxon>Chlorophyceae</taxon>
        <taxon>CS clade</taxon>
        <taxon>Chlamydomonadales</taxon>
        <taxon>Chlamydomonadaceae</taxon>
        <taxon>Chlamydomonas</taxon>
    </lineage>
</organism>
<dbReference type="Proteomes" id="UP000232323">
    <property type="component" value="Unassembled WGS sequence"/>
</dbReference>
<comment type="similarity">
    <text evidence="1">Belongs to the DeSI family.</text>
</comment>